<organism evidence="2 3">
    <name type="scientific">Colletotrichum musicola</name>
    <dbReference type="NCBI Taxonomy" id="2175873"/>
    <lineage>
        <taxon>Eukaryota</taxon>
        <taxon>Fungi</taxon>
        <taxon>Dikarya</taxon>
        <taxon>Ascomycota</taxon>
        <taxon>Pezizomycotina</taxon>
        <taxon>Sordariomycetes</taxon>
        <taxon>Hypocreomycetidae</taxon>
        <taxon>Glomerellales</taxon>
        <taxon>Glomerellaceae</taxon>
        <taxon>Colletotrichum</taxon>
        <taxon>Colletotrichum orchidearum species complex</taxon>
    </lineage>
</organism>
<evidence type="ECO:0000256" key="1">
    <source>
        <dbReference type="SAM" id="MobiDB-lite"/>
    </source>
</evidence>
<gene>
    <name evidence="2" type="ORF">CMUS01_09396</name>
</gene>
<keyword evidence="3" id="KW-1185">Reference proteome</keyword>
<evidence type="ECO:0000313" key="3">
    <source>
        <dbReference type="Proteomes" id="UP000639643"/>
    </source>
</evidence>
<dbReference type="EMBL" id="WIGM01000397">
    <property type="protein sequence ID" value="KAF6826531.1"/>
    <property type="molecule type" value="Genomic_DNA"/>
</dbReference>
<dbReference type="AlphaFoldDB" id="A0A8H6NBJ8"/>
<name>A0A8H6NBJ8_9PEZI</name>
<proteinExistence type="predicted"/>
<sequence length="229" mass="25434">MAGLGALRHWRSCQCGTQDETKRCEYSEVKSGTALSRAMRGNRVHRAGWQDGITKHETSSILIFHPPPRASHRIGSRIRAGKKTPSSLAPLALRPHRDGHEHGGGDGCKGIRWIASSESWDRFSLGSKVRPPPRAIGDRTSDGTKLEHWAEAYPGARPGDLQQIVEAAFFSGFEKKVSKADSQRHWRGKLNTEQKGVSTLSAIWAAIDFQDLRRRDGQRTARIGARRNP</sequence>
<accession>A0A8H6NBJ8</accession>
<comment type="caution">
    <text evidence="2">The sequence shown here is derived from an EMBL/GenBank/DDBJ whole genome shotgun (WGS) entry which is preliminary data.</text>
</comment>
<feature type="region of interest" description="Disordered" evidence="1">
    <location>
        <begin position="124"/>
        <end position="143"/>
    </location>
</feature>
<evidence type="ECO:0000313" key="2">
    <source>
        <dbReference type="EMBL" id="KAF6826531.1"/>
    </source>
</evidence>
<protein>
    <submittedName>
        <fullName evidence="2">Uncharacterized protein</fullName>
    </submittedName>
</protein>
<dbReference type="Proteomes" id="UP000639643">
    <property type="component" value="Unassembled WGS sequence"/>
</dbReference>
<reference evidence="2" key="1">
    <citation type="journal article" date="2020" name="Phytopathology">
        <title>Genome Sequence Resources of Colletotrichum truncatum, C. plurivorum, C. musicola, and C. sojae: Four Species Pathogenic to Soybean (Glycine max).</title>
        <authorList>
            <person name="Rogerio F."/>
            <person name="Boufleur T.R."/>
            <person name="Ciampi-Guillardi M."/>
            <person name="Sukno S.A."/>
            <person name="Thon M.R."/>
            <person name="Massola Junior N.S."/>
            <person name="Baroncelli R."/>
        </authorList>
    </citation>
    <scope>NUCLEOTIDE SEQUENCE</scope>
    <source>
        <strain evidence="2">LFN0074</strain>
    </source>
</reference>